<gene>
    <name evidence="13" type="ORF">TSAR_005675</name>
</gene>
<keyword evidence="4 10" id="KW-1133">Transmembrane helix</keyword>
<keyword evidence="6" id="KW-0564">Palmitate</keyword>
<feature type="domain" description="Palmitoyltransferase DHHC" evidence="12">
    <location>
        <begin position="131"/>
        <end position="256"/>
    </location>
</feature>
<dbReference type="PANTHER" id="PTHR22883">
    <property type="entry name" value="ZINC FINGER DHHC DOMAIN CONTAINING PROTEIN"/>
    <property type="match status" value="1"/>
</dbReference>
<dbReference type="InterPro" id="IPR001594">
    <property type="entry name" value="Palmitoyltrfase_DHHC"/>
</dbReference>
<evidence type="ECO:0000256" key="7">
    <source>
        <dbReference type="ARBA" id="ARBA00023288"/>
    </source>
</evidence>
<sequence>MPRITRKWELFPGRNRFCCDGRVMMAPQTGVFYVTVCLIAGTSGLFFAFDCPFLAENITPAIPVIGGLLFIFVMSALFRTSFSDPGVIPRATPDEAAYIEKQIEVPNNGNSPTYRPPPRTKEVLVRGQPVKLKYCFTCKIFRPPRASHCSLCDNCVERFDHHCPWVGNCVGRRNYRYFYAFIVSLAFLCVFIFACAVTHLIMLTRDNKPFLEAVRLSPGSVVVGVVCFFSVWSILGLAGFHTYLTTSNQTTNEDIKGSFTSKRGQESFNPYSQGNICGNCFYVLCGPAPPSLIDRRGVVTPEYRAEQERVSEDCVITNNKTYGTVKLVQPQSNGVALPVSGDLTGSTNNLVSNQQQQTQQQQQAQPQQQHSPHLDSINGESGASASTASAHHLPRYLDDLPSYSCQYSADAYVPLKYSSTRSCAESPWDQRPGSLRSPRSPRDYHHQQPPAPPPPPPPQKPSYRCEENLQRYPQRCREEYYHRCSESNLLAERYAETQHKYWSDVHKYLQRYSEEPLNKSIDEAELRKPVGYPVTSSATTDLQKFPQCYSEDPLRVSVTSSGAHSQRSLKYAAGLRCPEPYTGRSSFKYPKSSGGFLGNRILSPGGLPMIGHTAIDLVVNKFGSNSLDHHHQLHRAGSGSEHHHFAHHPYVEQSTFCPCETGSSAGLERDEEEYLEGRYMMNTSMTDSDPEAIYSMRNFTNRSTYGIFYKTKIIKQALCYSLIVRKMSILSSTTNSVSHLVANEVPMASLSLAPIDIDEIAPLPAPPSALHPGSSVLSAMEASSVGLPPVATVTTPLSASRLRLLQDTTMIESALDLDSLEEASVGRGSQAGLIKMGAI</sequence>
<feature type="compositionally biased region" description="Pro residues" evidence="11">
    <location>
        <begin position="449"/>
        <end position="460"/>
    </location>
</feature>
<comment type="catalytic activity">
    <reaction evidence="9 10">
        <text>L-cysteinyl-[protein] + hexadecanoyl-CoA = S-hexadecanoyl-L-cysteinyl-[protein] + CoA</text>
        <dbReference type="Rhea" id="RHEA:36683"/>
        <dbReference type="Rhea" id="RHEA-COMP:10131"/>
        <dbReference type="Rhea" id="RHEA-COMP:11032"/>
        <dbReference type="ChEBI" id="CHEBI:29950"/>
        <dbReference type="ChEBI" id="CHEBI:57287"/>
        <dbReference type="ChEBI" id="CHEBI:57379"/>
        <dbReference type="ChEBI" id="CHEBI:74151"/>
        <dbReference type="EC" id="2.3.1.225"/>
    </reaction>
</comment>
<dbReference type="GO" id="GO:0006612">
    <property type="term" value="P:protein targeting to membrane"/>
    <property type="evidence" value="ECO:0007669"/>
    <property type="project" value="TreeGrafter"/>
</dbReference>
<dbReference type="GO" id="GO:0019706">
    <property type="term" value="F:protein-cysteine S-palmitoyltransferase activity"/>
    <property type="evidence" value="ECO:0007669"/>
    <property type="project" value="UniProtKB-EC"/>
</dbReference>
<keyword evidence="14" id="KW-1185">Reference proteome</keyword>
<dbReference type="EC" id="2.3.1.225" evidence="10"/>
<dbReference type="AlphaFoldDB" id="A0A232ET83"/>
<evidence type="ECO:0000259" key="12">
    <source>
        <dbReference type="Pfam" id="PF01529"/>
    </source>
</evidence>
<feature type="transmembrane region" description="Helical" evidence="10">
    <location>
        <begin position="177"/>
        <end position="201"/>
    </location>
</feature>
<dbReference type="InterPro" id="IPR039859">
    <property type="entry name" value="PFA4/ZDH16/20/ERF2-like"/>
</dbReference>
<feature type="region of interest" description="Disordered" evidence="11">
    <location>
        <begin position="338"/>
        <end position="389"/>
    </location>
</feature>
<dbReference type="EMBL" id="NNAY01002333">
    <property type="protein sequence ID" value="OXU21527.1"/>
    <property type="molecule type" value="Genomic_DNA"/>
</dbReference>
<feature type="compositionally biased region" description="Polar residues" evidence="11">
    <location>
        <begin position="343"/>
        <end position="353"/>
    </location>
</feature>
<organism evidence="13 14">
    <name type="scientific">Trichomalopsis sarcophagae</name>
    <dbReference type="NCBI Taxonomy" id="543379"/>
    <lineage>
        <taxon>Eukaryota</taxon>
        <taxon>Metazoa</taxon>
        <taxon>Ecdysozoa</taxon>
        <taxon>Arthropoda</taxon>
        <taxon>Hexapoda</taxon>
        <taxon>Insecta</taxon>
        <taxon>Pterygota</taxon>
        <taxon>Neoptera</taxon>
        <taxon>Endopterygota</taxon>
        <taxon>Hymenoptera</taxon>
        <taxon>Apocrita</taxon>
        <taxon>Proctotrupomorpha</taxon>
        <taxon>Chalcidoidea</taxon>
        <taxon>Pteromalidae</taxon>
        <taxon>Pteromalinae</taxon>
        <taxon>Trichomalopsis</taxon>
    </lineage>
</organism>
<dbReference type="PROSITE" id="PS50216">
    <property type="entry name" value="DHHC"/>
    <property type="match status" value="1"/>
</dbReference>
<evidence type="ECO:0000313" key="13">
    <source>
        <dbReference type="EMBL" id="OXU21527.1"/>
    </source>
</evidence>
<feature type="transmembrane region" description="Helical" evidence="10">
    <location>
        <begin position="61"/>
        <end position="78"/>
    </location>
</feature>
<feature type="region of interest" description="Disordered" evidence="11">
    <location>
        <begin position="422"/>
        <end position="464"/>
    </location>
</feature>
<feature type="transmembrane region" description="Helical" evidence="10">
    <location>
        <begin position="221"/>
        <end position="240"/>
    </location>
</feature>
<evidence type="ECO:0000256" key="8">
    <source>
        <dbReference type="ARBA" id="ARBA00023315"/>
    </source>
</evidence>
<dbReference type="Pfam" id="PF01529">
    <property type="entry name" value="DHHC"/>
    <property type="match status" value="1"/>
</dbReference>
<evidence type="ECO:0000256" key="2">
    <source>
        <dbReference type="ARBA" id="ARBA00022679"/>
    </source>
</evidence>
<evidence type="ECO:0000313" key="14">
    <source>
        <dbReference type="Proteomes" id="UP000215335"/>
    </source>
</evidence>
<protein>
    <recommendedName>
        <fullName evidence="10">Palmitoyltransferase</fullName>
        <ecNumber evidence="10">2.3.1.225</ecNumber>
    </recommendedName>
</protein>
<evidence type="ECO:0000256" key="3">
    <source>
        <dbReference type="ARBA" id="ARBA00022692"/>
    </source>
</evidence>
<keyword evidence="2 10" id="KW-0808">Transferase</keyword>
<evidence type="ECO:0000256" key="4">
    <source>
        <dbReference type="ARBA" id="ARBA00022989"/>
    </source>
</evidence>
<evidence type="ECO:0000256" key="10">
    <source>
        <dbReference type="RuleBase" id="RU079119"/>
    </source>
</evidence>
<reference evidence="13 14" key="1">
    <citation type="journal article" date="2017" name="Curr. Biol.">
        <title>The Evolution of Venom by Co-option of Single-Copy Genes.</title>
        <authorList>
            <person name="Martinson E.O."/>
            <person name="Mrinalini"/>
            <person name="Kelkar Y.D."/>
            <person name="Chang C.H."/>
            <person name="Werren J.H."/>
        </authorList>
    </citation>
    <scope>NUCLEOTIDE SEQUENCE [LARGE SCALE GENOMIC DNA]</scope>
    <source>
        <strain evidence="13 14">Alberta</strain>
        <tissue evidence="13">Whole body</tissue>
    </source>
</reference>
<evidence type="ECO:0000256" key="9">
    <source>
        <dbReference type="ARBA" id="ARBA00048048"/>
    </source>
</evidence>
<comment type="subcellular location">
    <subcellularLocation>
        <location evidence="1">Endomembrane system</location>
        <topology evidence="1">Multi-pass membrane protein</topology>
    </subcellularLocation>
</comment>
<dbReference type="Proteomes" id="UP000215335">
    <property type="component" value="Unassembled WGS sequence"/>
</dbReference>
<keyword evidence="5 10" id="KW-0472">Membrane</keyword>
<dbReference type="OrthoDB" id="4096362at2759"/>
<evidence type="ECO:0000256" key="5">
    <source>
        <dbReference type="ARBA" id="ARBA00023136"/>
    </source>
</evidence>
<dbReference type="GO" id="GO:0005794">
    <property type="term" value="C:Golgi apparatus"/>
    <property type="evidence" value="ECO:0007669"/>
    <property type="project" value="TreeGrafter"/>
</dbReference>
<evidence type="ECO:0000256" key="11">
    <source>
        <dbReference type="SAM" id="MobiDB-lite"/>
    </source>
</evidence>
<evidence type="ECO:0000256" key="6">
    <source>
        <dbReference type="ARBA" id="ARBA00023139"/>
    </source>
</evidence>
<accession>A0A232ET83</accession>
<evidence type="ECO:0000256" key="1">
    <source>
        <dbReference type="ARBA" id="ARBA00004127"/>
    </source>
</evidence>
<feature type="transmembrane region" description="Helical" evidence="10">
    <location>
        <begin position="31"/>
        <end position="49"/>
    </location>
</feature>
<keyword evidence="7" id="KW-0449">Lipoprotein</keyword>
<comment type="caution">
    <text evidence="13">The sequence shown here is derived from an EMBL/GenBank/DDBJ whole genome shotgun (WGS) entry which is preliminary data.</text>
</comment>
<comment type="domain">
    <text evidence="10">The DHHC domain is required for palmitoyltransferase activity.</text>
</comment>
<name>A0A232ET83_9HYME</name>
<keyword evidence="3 10" id="KW-0812">Transmembrane</keyword>
<comment type="similarity">
    <text evidence="10">Belongs to the DHHC palmitoyltransferase family.</text>
</comment>
<feature type="compositionally biased region" description="Low complexity" evidence="11">
    <location>
        <begin position="354"/>
        <end position="369"/>
    </location>
</feature>
<keyword evidence="8 10" id="KW-0012">Acyltransferase</keyword>
<dbReference type="STRING" id="543379.A0A232ET83"/>
<dbReference type="GO" id="GO:0005783">
    <property type="term" value="C:endoplasmic reticulum"/>
    <property type="evidence" value="ECO:0007669"/>
    <property type="project" value="TreeGrafter"/>
</dbReference>
<proteinExistence type="inferred from homology"/>
<dbReference type="PANTHER" id="PTHR22883:SF43">
    <property type="entry name" value="PALMITOYLTRANSFERASE APP"/>
    <property type="match status" value="1"/>
</dbReference>